<dbReference type="Gramene" id="MELO3C028600.2.1">
    <property type="protein sequence ID" value="MELO3C028600.2.1"/>
    <property type="gene ID" value="MELO3C028600.2"/>
</dbReference>
<reference evidence="2" key="1">
    <citation type="submission" date="2023-03" db="UniProtKB">
        <authorList>
            <consortium name="EnsemblPlants"/>
        </authorList>
    </citation>
    <scope>IDENTIFICATION</scope>
</reference>
<organism evidence="2">
    <name type="scientific">Cucumis melo</name>
    <name type="common">Muskmelon</name>
    <dbReference type="NCBI Taxonomy" id="3656"/>
    <lineage>
        <taxon>Eukaryota</taxon>
        <taxon>Viridiplantae</taxon>
        <taxon>Streptophyta</taxon>
        <taxon>Embryophyta</taxon>
        <taxon>Tracheophyta</taxon>
        <taxon>Spermatophyta</taxon>
        <taxon>Magnoliopsida</taxon>
        <taxon>eudicotyledons</taxon>
        <taxon>Gunneridae</taxon>
        <taxon>Pentapetalae</taxon>
        <taxon>rosids</taxon>
        <taxon>fabids</taxon>
        <taxon>Cucurbitales</taxon>
        <taxon>Cucurbitaceae</taxon>
        <taxon>Benincaseae</taxon>
        <taxon>Cucumis</taxon>
    </lineage>
</organism>
<proteinExistence type="predicted"/>
<accession>A0A9I9E4F3</accession>
<dbReference type="EnsemblPlants" id="MELO3C028600.2.1">
    <property type="protein sequence ID" value="MELO3C028600.2.1"/>
    <property type="gene ID" value="MELO3C028600.2"/>
</dbReference>
<evidence type="ECO:0000313" key="2">
    <source>
        <dbReference type="EnsemblPlants" id="MELO3C028600.2.1"/>
    </source>
</evidence>
<protein>
    <submittedName>
        <fullName evidence="2">Uncharacterized protein</fullName>
    </submittedName>
</protein>
<feature type="region of interest" description="Disordered" evidence="1">
    <location>
        <begin position="26"/>
        <end position="54"/>
    </location>
</feature>
<evidence type="ECO:0000256" key="1">
    <source>
        <dbReference type="SAM" id="MobiDB-lite"/>
    </source>
</evidence>
<name>A0A9I9E4F3_CUCME</name>
<dbReference type="AlphaFoldDB" id="A0A9I9E4F3"/>
<sequence>PSQTTFTYKLWPRHYRDINRLVGATIDDVPSPDVHNRLSRSRSPTNGRPNFAPP</sequence>